<proteinExistence type="predicted"/>
<dbReference type="Gene3D" id="1.10.10.10">
    <property type="entry name" value="Winged helix-like DNA-binding domain superfamily/Winged helix DNA-binding domain"/>
    <property type="match status" value="1"/>
</dbReference>
<organism evidence="4 5">
    <name type="scientific">Catenibacterium faecis</name>
    <dbReference type="NCBI Taxonomy" id="2764323"/>
    <lineage>
        <taxon>Bacteria</taxon>
        <taxon>Bacillati</taxon>
        <taxon>Bacillota</taxon>
        <taxon>Erysipelotrichia</taxon>
        <taxon>Erysipelotrichales</taxon>
        <taxon>Coprobacillaceae</taxon>
        <taxon>Catenibacterium</taxon>
    </lineage>
</organism>
<dbReference type="PANTHER" id="PTHR30185:SF18">
    <property type="entry name" value="TRANSCRIPTIONAL REGULATOR MTLR"/>
    <property type="match status" value="1"/>
</dbReference>
<evidence type="ECO:0000259" key="3">
    <source>
        <dbReference type="Pfam" id="PF08279"/>
    </source>
</evidence>
<dbReference type="Proteomes" id="UP000603474">
    <property type="component" value="Unassembled WGS sequence"/>
</dbReference>
<accession>A0ABR7KA14</accession>
<evidence type="ECO:0000256" key="1">
    <source>
        <dbReference type="ARBA" id="ARBA00023015"/>
    </source>
</evidence>
<dbReference type="RefSeq" id="WP_187012034.1">
    <property type="nucleotide sequence ID" value="NZ_JACRWG010000013.1"/>
</dbReference>
<name>A0ABR7KA14_9FIRM</name>
<keyword evidence="1" id="KW-0805">Transcription regulation</keyword>
<reference evidence="4 5" key="1">
    <citation type="submission" date="2020-08" db="EMBL/GenBank/DDBJ databases">
        <authorList>
            <person name="Liu C."/>
            <person name="Sun Q."/>
        </authorList>
    </citation>
    <scope>NUCLEOTIDE SEQUENCE [LARGE SCALE GENOMIC DNA]</scope>
    <source>
        <strain evidence="4 5">NSJ-22</strain>
    </source>
</reference>
<dbReference type="EMBL" id="JACRWG010000013">
    <property type="protein sequence ID" value="MBC6009558.1"/>
    <property type="molecule type" value="Genomic_DNA"/>
</dbReference>
<dbReference type="Pfam" id="PF08279">
    <property type="entry name" value="HTH_11"/>
    <property type="match status" value="1"/>
</dbReference>
<comment type="caution">
    <text evidence="4">The sequence shown here is derived from an EMBL/GenBank/DDBJ whole genome shotgun (WGS) entry which is preliminary data.</text>
</comment>
<sequence length="646" mass="76886">MNDDLAKKLEFLENNYRHKALFLILIRNEDFVTTDELAEKLHVTSRTIKSDVKYINEQLDIDGLDIVAQRSKGIRIEVEDTKIAKRIKEYFKIYHEQNIDNDFDRNVQFITRKLLASNKPIRIEDLQEELYLNTTNYIQREMTEVRNILKNYNLTLTTKIRKGLVVEGEVYYKYLCMLKMYKYFTDAAEPIFNNQAYAELFKPKFGSKQEIKDIVCNSLLKSRIVFSDIYLERFILYIILLSNVSVPEEDRIVEDIDFDYTITDEYRLVLSIDQQLSQKFVDYVGNHKARLMYLTYLAIMSTDLYRIRDCTEKNYGSLIALADEMRTYIVQCFEDTFNVCITDNIVFLKDLLKVLIPIAMKIKLGVSDDVDLGFYNYESMTTKPVIKEFVHQLSDMVYQKFSYLFSLREMHVLVNVIYEFINDIELSRKKQKIAIIALDGRLSTQQLKFCLRKYFSSYIESIETRVLYELSELDTSSYDLFFCMEFGKYLDIPYEPIYFFEEGISDDDYRKKLQEVFLSSYYYSLFLPKINYTRIPFFYKFQDYPINDYLNPHNSYMKLTVGDKKSIDIYIALKSTKESFEIHYYADDESPINGKQCYIIINLHIAYNKQKFKMLLNVVDKIAEDPEKFKRIYTENESNIEKILKK</sequence>
<dbReference type="PANTHER" id="PTHR30185">
    <property type="entry name" value="CRYPTIC BETA-GLUCOSIDE BGL OPERON ANTITERMINATOR"/>
    <property type="match status" value="1"/>
</dbReference>
<evidence type="ECO:0000313" key="5">
    <source>
        <dbReference type="Proteomes" id="UP000603474"/>
    </source>
</evidence>
<evidence type="ECO:0000256" key="2">
    <source>
        <dbReference type="ARBA" id="ARBA00023163"/>
    </source>
</evidence>
<feature type="domain" description="Helix-turn-helix type 11" evidence="3">
    <location>
        <begin position="17"/>
        <end position="75"/>
    </location>
</feature>
<dbReference type="InterPro" id="IPR050661">
    <property type="entry name" value="BglG_antiterminators"/>
</dbReference>
<dbReference type="InterPro" id="IPR013196">
    <property type="entry name" value="HTH_11"/>
</dbReference>
<protein>
    <submittedName>
        <fullName evidence="4">HTH domain-containing protein</fullName>
    </submittedName>
</protein>
<dbReference type="InterPro" id="IPR036388">
    <property type="entry name" value="WH-like_DNA-bd_sf"/>
</dbReference>
<gene>
    <name evidence="4" type="ORF">H8909_04730</name>
</gene>
<keyword evidence="2" id="KW-0804">Transcription</keyword>
<evidence type="ECO:0000313" key="4">
    <source>
        <dbReference type="EMBL" id="MBC6009558.1"/>
    </source>
</evidence>
<keyword evidence="5" id="KW-1185">Reference proteome</keyword>